<proteinExistence type="predicted"/>
<comment type="caution">
    <text evidence="1">The sequence shown here is derived from an EMBL/GenBank/DDBJ whole genome shotgun (WGS) entry which is preliminary data.</text>
</comment>
<reference evidence="1" key="1">
    <citation type="submission" date="2020-10" db="EMBL/GenBank/DDBJ databases">
        <authorList>
            <person name="Hahn C.J."/>
            <person name="Laso-Perez R."/>
            <person name="Vulcano F."/>
            <person name="Vaziourakis K.-M."/>
            <person name="Stokke R."/>
            <person name="Steen I.H."/>
            <person name="Teske A."/>
            <person name="Boetius A."/>
            <person name="Liebeke M."/>
            <person name="Amann R."/>
            <person name="Knittel K."/>
        </authorList>
    </citation>
    <scope>NUCLEOTIDE SEQUENCE</scope>
    <source>
        <strain evidence="1">Gfbio:e3339647-f889-4370-9287-4fb5cb688e4c:AG392D22_GoMArc1</strain>
    </source>
</reference>
<organism evidence="1 2">
    <name type="scientific">Candidatus Argoarchaeum ethanivorans</name>
    <dbReference type="NCBI Taxonomy" id="2608793"/>
    <lineage>
        <taxon>Archaea</taxon>
        <taxon>Methanobacteriati</taxon>
        <taxon>Methanobacteriota</taxon>
        <taxon>Stenosarchaea group</taxon>
        <taxon>Methanomicrobia</taxon>
        <taxon>Methanosarcinales</taxon>
        <taxon>Methanosarcinales incertae sedis</taxon>
        <taxon>GOM Arc I cluster</taxon>
        <taxon>Candidatus Argoarchaeum</taxon>
    </lineage>
</organism>
<gene>
    <name evidence="1" type="ORF">EMLJLAPB_00337</name>
</gene>
<sequence length="119" mass="13023">MRTEMRTSRLIVVAALLMLAAPAMAEPAPSMPFVIDGYVHEFCGDPCNGTWVQITNASVSWDAENSSDSNYYRLVLDSSNVSADNVLRFDASGCFRSKTIEYTVAAGEIRDGGFTEEIE</sequence>
<name>A0A811T5W4_9EURY</name>
<dbReference type="Proteomes" id="UP000634805">
    <property type="component" value="Unassembled WGS sequence"/>
</dbReference>
<accession>A0A811T5W4</accession>
<evidence type="ECO:0000313" key="2">
    <source>
        <dbReference type="Proteomes" id="UP000634805"/>
    </source>
</evidence>
<evidence type="ECO:0000313" key="1">
    <source>
        <dbReference type="EMBL" id="CAD6492634.1"/>
    </source>
</evidence>
<dbReference type="AlphaFoldDB" id="A0A811T5W4"/>
<dbReference type="EMBL" id="CAJHIS010000006">
    <property type="protein sequence ID" value="CAD6492634.1"/>
    <property type="molecule type" value="Genomic_DNA"/>
</dbReference>
<protein>
    <submittedName>
        <fullName evidence="1">Uncharacterized protein</fullName>
    </submittedName>
</protein>